<organism evidence="1 2">
    <name type="scientific">Brassica cretica</name>
    <name type="common">Mustard</name>
    <dbReference type="NCBI Taxonomy" id="69181"/>
    <lineage>
        <taxon>Eukaryota</taxon>
        <taxon>Viridiplantae</taxon>
        <taxon>Streptophyta</taxon>
        <taxon>Embryophyta</taxon>
        <taxon>Tracheophyta</taxon>
        <taxon>Spermatophyta</taxon>
        <taxon>Magnoliopsida</taxon>
        <taxon>eudicotyledons</taxon>
        <taxon>Gunneridae</taxon>
        <taxon>Pentapetalae</taxon>
        <taxon>rosids</taxon>
        <taxon>malvids</taxon>
        <taxon>Brassicales</taxon>
        <taxon>Brassicaceae</taxon>
        <taxon>Brassiceae</taxon>
        <taxon>Brassica</taxon>
    </lineage>
</organism>
<proteinExistence type="predicted"/>
<name>A0A8S9RNX8_BRACR</name>
<gene>
    <name evidence="1" type="ORF">F2Q69_00058539</name>
</gene>
<dbReference type="AlphaFoldDB" id="A0A8S9RNX8"/>
<evidence type="ECO:0000313" key="1">
    <source>
        <dbReference type="EMBL" id="KAF3574331.1"/>
    </source>
</evidence>
<comment type="caution">
    <text evidence="1">The sequence shown here is derived from an EMBL/GenBank/DDBJ whole genome shotgun (WGS) entry which is preliminary data.</text>
</comment>
<accession>A0A8S9RNX8</accession>
<sequence length="91" mass="9741">MHGYGMGPGSEWSMKNWPRSPGELIHATIEIAGEPTGNTVELNTDCPKAIYTYPNRPRKSSRMAIGPRTSQARVASELAGELTGNTVVLAG</sequence>
<protein>
    <submittedName>
        <fullName evidence="1">Uncharacterized protein</fullName>
    </submittedName>
</protein>
<evidence type="ECO:0000313" key="2">
    <source>
        <dbReference type="Proteomes" id="UP000712600"/>
    </source>
</evidence>
<reference evidence="1" key="1">
    <citation type="submission" date="2019-12" db="EMBL/GenBank/DDBJ databases">
        <title>Genome sequencing and annotation of Brassica cretica.</title>
        <authorList>
            <person name="Studholme D.J."/>
            <person name="Sarris P."/>
        </authorList>
    </citation>
    <scope>NUCLEOTIDE SEQUENCE</scope>
    <source>
        <strain evidence="1">PFS-109/04</strain>
        <tissue evidence="1">Leaf</tissue>
    </source>
</reference>
<dbReference type="EMBL" id="QGKX02000095">
    <property type="protein sequence ID" value="KAF3574331.1"/>
    <property type="molecule type" value="Genomic_DNA"/>
</dbReference>
<dbReference type="Proteomes" id="UP000712600">
    <property type="component" value="Unassembled WGS sequence"/>
</dbReference>